<reference evidence="1" key="1">
    <citation type="submission" date="2021-05" db="EMBL/GenBank/DDBJ databases">
        <title>Complete genome sequence of the cellulolytic planctomycete Telmatocola sphagniphila SP2T and characterization of the first cellulase from planctomycetes.</title>
        <authorList>
            <person name="Rakitin A.L."/>
            <person name="Beletsky A.V."/>
            <person name="Naumoff D.G."/>
            <person name="Kulichevskaya I.S."/>
            <person name="Mardanov A.V."/>
            <person name="Ravin N.V."/>
            <person name="Dedysh S.N."/>
        </authorList>
    </citation>
    <scope>NUCLEOTIDE SEQUENCE</scope>
    <source>
        <strain evidence="1">SP2T</strain>
    </source>
</reference>
<dbReference type="InterPro" id="IPR042099">
    <property type="entry name" value="ANL_N_sf"/>
</dbReference>
<dbReference type="PANTHER" id="PTHR36932">
    <property type="entry name" value="CAPSULAR POLYSACCHARIDE BIOSYNTHESIS PROTEIN"/>
    <property type="match status" value="1"/>
</dbReference>
<dbReference type="KEGG" id="tsph:KIH39_06940"/>
<name>A0A8E6B990_9BACT</name>
<dbReference type="Proteomes" id="UP000676194">
    <property type="component" value="Chromosome"/>
</dbReference>
<dbReference type="SUPFAM" id="SSF56801">
    <property type="entry name" value="Acetyl-CoA synthetase-like"/>
    <property type="match status" value="1"/>
</dbReference>
<accession>A0A8E6B990</accession>
<dbReference type="RefSeq" id="WP_213498551.1">
    <property type="nucleotide sequence ID" value="NZ_CP074694.1"/>
</dbReference>
<keyword evidence="2" id="KW-1185">Reference proteome</keyword>
<sequence length="445" mass="50498">MWELLLRHGYEPIREILSQSGFRSQRKSLEENQWRPPAEIARQQLQAARDIVRIAYEQTPYYREVFGKIDFHPEDLHQLSDLQQLPILSKSKLKEHYQTLRNPHQSGLLHTKRTSGSTGRPLEIFLDDSAMTTKHAITRRANEWSGWRYGQPIAKLWGLPEHRESGFKGRLRTIAVDRAIHLNTLEISSTSLRDFLRKWNHHAPALLFGHAHSLYLLASFARKNRLAVQPARGIISSAMPLHGFQRVVIEEVFQYRITDRYGCEETSLIACQCEKGGMHIAAESVLLEVIDGKILLTDLLNRAMPLIRYQIGDAVESAAKPCTCGRGLPTLGQLAGREADFILTADDRLLSGISLTENFILQLPGLEQIQIIQESRNLIRFQVVPLEASKRFDLQGSLIELAGNLFGSGIHFEVEFVESIASEPSGKFRFCVSKMAQDYLRNLAA</sequence>
<dbReference type="InterPro" id="IPR053158">
    <property type="entry name" value="CapK_Type1_Caps_Biosynth"/>
</dbReference>
<dbReference type="EMBL" id="CP074694">
    <property type="protein sequence ID" value="QVL33639.1"/>
    <property type="molecule type" value="Genomic_DNA"/>
</dbReference>
<organism evidence="1 2">
    <name type="scientific">Telmatocola sphagniphila</name>
    <dbReference type="NCBI Taxonomy" id="1123043"/>
    <lineage>
        <taxon>Bacteria</taxon>
        <taxon>Pseudomonadati</taxon>
        <taxon>Planctomycetota</taxon>
        <taxon>Planctomycetia</taxon>
        <taxon>Gemmatales</taxon>
        <taxon>Gemmataceae</taxon>
    </lineage>
</organism>
<dbReference type="AlphaFoldDB" id="A0A8E6B990"/>
<dbReference type="PANTHER" id="PTHR36932:SF1">
    <property type="entry name" value="CAPSULAR POLYSACCHARIDE BIOSYNTHESIS PROTEIN"/>
    <property type="match status" value="1"/>
</dbReference>
<protein>
    <submittedName>
        <fullName evidence="1">Phenylacetate--CoA ligase family protein</fullName>
    </submittedName>
</protein>
<dbReference type="Gene3D" id="3.40.50.12780">
    <property type="entry name" value="N-terminal domain of ligase-like"/>
    <property type="match status" value="1"/>
</dbReference>
<evidence type="ECO:0000313" key="2">
    <source>
        <dbReference type="Proteomes" id="UP000676194"/>
    </source>
</evidence>
<gene>
    <name evidence="1" type="ORF">KIH39_06940</name>
</gene>
<evidence type="ECO:0000313" key="1">
    <source>
        <dbReference type="EMBL" id="QVL33639.1"/>
    </source>
</evidence>
<keyword evidence="1" id="KW-0436">Ligase</keyword>
<proteinExistence type="predicted"/>
<dbReference type="GO" id="GO:0016874">
    <property type="term" value="F:ligase activity"/>
    <property type="evidence" value="ECO:0007669"/>
    <property type="project" value="UniProtKB-KW"/>
</dbReference>